<evidence type="ECO:0000256" key="3">
    <source>
        <dbReference type="ARBA" id="ARBA00023004"/>
    </source>
</evidence>
<dbReference type="Gene3D" id="3.20.20.70">
    <property type="entry name" value="Aldolase class I"/>
    <property type="match status" value="1"/>
</dbReference>
<accession>A0A2Z4Y1G5</accession>
<dbReference type="CDD" id="cd21109">
    <property type="entry name" value="SPASM"/>
    <property type="match status" value="1"/>
</dbReference>
<keyword evidence="3" id="KW-0408">Iron</keyword>
<dbReference type="GO" id="GO:0046872">
    <property type="term" value="F:metal ion binding"/>
    <property type="evidence" value="ECO:0007669"/>
    <property type="project" value="UniProtKB-KW"/>
</dbReference>
<dbReference type="Proteomes" id="UP000262583">
    <property type="component" value="Chromosome"/>
</dbReference>
<organism evidence="7 8">
    <name type="scientific">Sumerlaea chitinivorans</name>
    <dbReference type="NCBI Taxonomy" id="2250252"/>
    <lineage>
        <taxon>Bacteria</taxon>
        <taxon>Candidatus Sumerlaeota</taxon>
        <taxon>Candidatus Sumerlaeia</taxon>
        <taxon>Candidatus Sumerlaeales</taxon>
        <taxon>Candidatus Sumerlaeaceae</taxon>
        <taxon>Candidatus Sumerlaea</taxon>
    </lineage>
</organism>
<dbReference type="Pfam" id="PF04055">
    <property type="entry name" value="Radical_SAM"/>
    <property type="match status" value="1"/>
</dbReference>
<keyword evidence="1" id="KW-0949">S-adenosyl-L-methionine</keyword>
<evidence type="ECO:0000256" key="4">
    <source>
        <dbReference type="ARBA" id="ARBA00023014"/>
    </source>
</evidence>
<dbReference type="CDD" id="cd01335">
    <property type="entry name" value="Radical_SAM"/>
    <property type="match status" value="1"/>
</dbReference>
<dbReference type="EMBL" id="CP030759">
    <property type="protein sequence ID" value="AXA34874.1"/>
    <property type="molecule type" value="Genomic_DNA"/>
</dbReference>
<proteinExistence type="predicted"/>
<dbReference type="SFLD" id="SFLDS00029">
    <property type="entry name" value="Radical_SAM"/>
    <property type="match status" value="1"/>
</dbReference>
<dbReference type="KEGG" id="schv:BRCON_0097"/>
<evidence type="ECO:0000259" key="5">
    <source>
        <dbReference type="Pfam" id="PF04055"/>
    </source>
</evidence>
<dbReference type="GO" id="GO:0003824">
    <property type="term" value="F:catalytic activity"/>
    <property type="evidence" value="ECO:0007669"/>
    <property type="project" value="InterPro"/>
</dbReference>
<sequence length="380" mass="43780">MSYDHTRTKARFFFEHYLPRYLPRLLKRQWEIWRGVRGQLLDLYLFVTNQCNARCKHCFYIEELGYVPGEMRLADYERLAPTLPQLERIFLTGGEAILHPDCPDIALLLGRTTRAQRLTLITNGFLPDKIEAFCQRLLGSGQLPGVLDILVSLDGLEATHNEVRQNPQAWTKAHETLHRLQTLKMQSPTNFDFGVITIITSRNWRELRPLHEYLKAEFPAVRQGFEFVRGTNFSLWGLAPEYRAEFNPPEDALPPPEVWDDILATLDAINRESGLANHSFQVTTHFTVKMLRTKRKLVDCVSAGQNVAVIYPTGDVAVCEFSKPFANLKDFDTDFGKLWNSEQAEAMRRATSRCWCTHGCYLSRNIEYSLAGHWAMLKNL</sequence>
<evidence type="ECO:0000256" key="1">
    <source>
        <dbReference type="ARBA" id="ARBA00022691"/>
    </source>
</evidence>
<dbReference type="SFLD" id="SFLDG01067">
    <property type="entry name" value="SPASM/twitch_domain_containing"/>
    <property type="match status" value="1"/>
</dbReference>
<keyword evidence="2" id="KW-0479">Metal-binding</keyword>
<evidence type="ECO:0000259" key="6">
    <source>
        <dbReference type="Pfam" id="PF13186"/>
    </source>
</evidence>
<reference evidence="7 8" key="1">
    <citation type="submission" date="2018-05" db="EMBL/GenBank/DDBJ databases">
        <title>A metagenomic window into the 2 km-deep terrestrial subsurface aquifer revealed taxonomically and functionally diverse microbial community comprising novel uncultured bacterial lineages.</title>
        <authorList>
            <person name="Kadnikov V.V."/>
            <person name="Mardanov A.V."/>
            <person name="Beletsky A.V."/>
            <person name="Banks D."/>
            <person name="Pimenov N.V."/>
            <person name="Frank Y.A."/>
            <person name="Karnachuk O.V."/>
            <person name="Ravin N.V."/>
        </authorList>
    </citation>
    <scope>NUCLEOTIDE SEQUENCE [LARGE SCALE GENOMIC DNA]</scope>
    <source>
        <strain evidence="7">BY</strain>
    </source>
</reference>
<dbReference type="Pfam" id="PF13186">
    <property type="entry name" value="SPASM"/>
    <property type="match status" value="1"/>
</dbReference>
<dbReference type="InterPro" id="IPR007197">
    <property type="entry name" value="rSAM"/>
</dbReference>
<dbReference type="AlphaFoldDB" id="A0A2Z4Y1G5"/>
<feature type="domain" description="4Fe4S-binding SPASM" evidence="6">
    <location>
        <begin position="300"/>
        <end position="360"/>
    </location>
</feature>
<evidence type="ECO:0000313" key="8">
    <source>
        <dbReference type="Proteomes" id="UP000262583"/>
    </source>
</evidence>
<dbReference type="InterPro" id="IPR058240">
    <property type="entry name" value="rSAM_sf"/>
</dbReference>
<dbReference type="InterPro" id="IPR050377">
    <property type="entry name" value="Radical_SAM_PqqE_MftC-like"/>
</dbReference>
<gene>
    <name evidence="7" type="ORF">BRCON_0097</name>
</gene>
<name>A0A2Z4Y1G5_SUMC1</name>
<dbReference type="PANTHER" id="PTHR11228">
    <property type="entry name" value="RADICAL SAM DOMAIN PROTEIN"/>
    <property type="match status" value="1"/>
</dbReference>
<dbReference type="PANTHER" id="PTHR11228:SF7">
    <property type="entry name" value="PQQA PEPTIDE CYCLASE"/>
    <property type="match status" value="1"/>
</dbReference>
<dbReference type="InterPro" id="IPR023885">
    <property type="entry name" value="4Fe4S-binding_SPASM_dom"/>
</dbReference>
<keyword evidence="4" id="KW-0411">Iron-sulfur</keyword>
<protein>
    <submittedName>
        <fullName evidence="7">Radical SAM domain heme biosynthesis protein</fullName>
    </submittedName>
</protein>
<dbReference type="GO" id="GO:0051536">
    <property type="term" value="F:iron-sulfur cluster binding"/>
    <property type="evidence" value="ECO:0007669"/>
    <property type="project" value="UniProtKB-KW"/>
</dbReference>
<feature type="domain" description="Radical SAM core" evidence="5">
    <location>
        <begin position="47"/>
        <end position="180"/>
    </location>
</feature>
<evidence type="ECO:0000313" key="7">
    <source>
        <dbReference type="EMBL" id="AXA34874.1"/>
    </source>
</evidence>
<dbReference type="InterPro" id="IPR013785">
    <property type="entry name" value="Aldolase_TIM"/>
</dbReference>
<dbReference type="SUPFAM" id="SSF102114">
    <property type="entry name" value="Radical SAM enzymes"/>
    <property type="match status" value="1"/>
</dbReference>
<evidence type="ECO:0000256" key="2">
    <source>
        <dbReference type="ARBA" id="ARBA00022723"/>
    </source>
</evidence>